<feature type="transmembrane region" description="Helical" evidence="5">
    <location>
        <begin position="204"/>
        <end position="220"/>
    </location>
</feature>
<dbReference type="GO" id="GO:0016874">
    <property type="term" value="F:ligase activity"/>
    <property type="evidence" value="ECO:0007669"/>
    <property type="project" value="UniProtKB-KW"/>
</dbReference>
<comment type="caution">
    <text evidence="7">The sequence shown here is derived from an EMBL/GenBank/DDBJ whole genome shotgun (WGS) entry which is preliminary data.</text>
</comment>
<evidence type="ECO:0000256" key="1">
    <source>
        <dbReference type="ARBA" id="ARBA00004141"/>
    </source>
</evidence>
<dbReference type="InterPro" id="IPR007016">
    <property type="entry name" value="O-antigen_ligase-rel_domated"/>
</dbReference>
<keyword evidence="8" id="KW-1185">Reference proteome</keyword>
<feature type="transmembrane region" description="Helical" evidence="5">
    <location>
        <begin position="326"/>
        <end position="347"/>
    </location>
</feature>
<feature type="transmembrane region" description="Helical" evidence="5">
    <location>
        <begin position="36"/>
        <end position="53"/>
    </location>
</feature>
<keyword evidence="3 5" id="KW-1133">Transmembrane helix</keyword>
<feature type="transmembrane region" description="Helical" evidence="5">
    <location>
        <begin position="182"/>
        <end position="198"/>
    </location>
</feature>
<evidence type="ECO:0000313" key="7">
    <source>
        <dbReference type="EMBL" id="MBD2773262.1"/>
    </source>
</evidence>
<organism evidence="7 8">
    <name type="scientific">Iningainema tapete BLCC-T55</name>
    <dbReference type="NCBI Taxonomy" id="2748662"/>
    <lineage>
        <taxon>Bacteria</taxon>
        <taxon>Bacillati</taxon>
        <taxon>Cyanobacteriota</taxon>
        <taxon>Cyanophyceae</taxon>
        <taxon>Nostocales</taxon>
        <taxon>Scytonemataceae</taxon>
        <taxon>Iningainema tapete</taxon>
    </lineage>
</organism>
<name>A0A8J6XIA3_9CYAN</name>
<evidence type="ECO:0000256" key="3">
    <source>
        <dbReference type="ARBA" id="ARBA00022989"/>
    </source>
</evidence>
<accession>A0A8J6XIA3</accession>
<feature type="transmembrane region" description="Helical" evidence="5">
    <location>
        <begin position="65"/>
        <end position="82"/>
    </location>
</feature>
<gene>
    <name evidence="7" type="ORF">ICL16_14585</name>
</gene>
<dbReference type="AlphaFoldDB" id="A0A8J6XIA3"/>
<keyword evidence="2 5" id="KW-0812">Transmembrane</keyword>
<evidence type="ECO:0000259" key="6">
    <source>
        <dbReference type="Pfam" id="PF04932"/>
    </source>
</evidence>
<dbReference type="RefSeq" id="WP_190828806.1">
    <property type="nucleotide sequence ID" value="NZ_CAWPPI010000050.1"/>
</dbReference>
<dbReference type="PANTHER" id="PTHR37422">
    <property type="entry name" value="TEICHURONIC ACID BIOSYNTHESIS PROTEIN TUAE"/>
    <property type="match status" value="1"/>
</dbReference>
<feature type="transmembrane region" description="Helical" evidence="5">
    <location>
        <begin position="359"/>
        <end position="377"/>
    </location>
</feature>
<protein>
    <submittedName>
        <fullName evidence="7">O-antigen ligase family protein</fullName>
    </submittedName>
</protein>
<dbReference type="InterPro" id="IPR051533">
    <property type="entry name" value="WaaL-like"/>
</dbReference>
<evidence type="ECO:0000313" key="8">
    <source>
        <dbReference type="Proteomes" id="UP000629098"/>
    </source>
</evidence>
<sequence length="416" mass="46845">MKNKSVNKLLKNLEVFSVILLLLLAEFINIPIPPGIINTITYGTVILLIIGRLKRFAYVATRDVSLLLLVGVAVASVLWSASLSNTVAQIRAVVRSILFGVYLAMQYTPSNQIRLLSWITGIVTILSFTLGLALPSYAISSDVNLISAWQGIFLHKQTLGRYMSFAASIFLITAFDKKSNRWFALAVLCLVFILILLSQSKTGLVAFILLLLQMPLYTIAKQKRMRALHMVFVLLLLTTVAIIFSLNLETIVVDFLGKNLEFNGRTPVWELAIEKGMERPFLGYGYNGFWTSEASDFIIMNTWYGLSEAVANRTLIFHAHNSFIDIFLQLGLIGLILVTWNLIAVIIRVVKLILITRKIEYFWMFQFIAVFLVYGMVEGGAILTTNSILWITYISIVFSSAIDYSKIKTKFASNWH</sequence>
<keyword evidence="4 5" id="KW-0472">Membrane</keyword>
<feature type="domain" description="O-antigen ligase-related" evidence="6">
    <location>
        <begin position="187"/>
        <end position="338"/>
    </location>
</feature>
<feature type="transmembrane region" description="Helical" evidence="5">
    <location>
        <begin position="227"/>
        <end position="246"/>
    </location>
</feature>
<dbReference type="GO" id="GO:0016020">
    <property type="term" value="C:membrane"/>
    <property type="evidence" value="ECO:0007669"/>
    <property type="project" value="UniProtKB-SubCell"/>
</dbReference>
<feature type="transmembrane region" description="Helical" evidence="5">
    <location>
        <begin position="117"/>
        <end position="139"/>
    </location>
</feature>
<evidence type="ECO:0000256" key="2">
    <source>
        <dbReference type="ARBA" id="ARBA00022692"/>
    </source>
</evidence>
<dbReference type="PANTHER" id="PTHR37422:SF17">
    <property type="entry name" value="O-ANTIGEN LIGASE"/>
    <property type="match status" value="1"/>
</dbReference>
<keyword evidence="7" id="KW-0436">Ligase</keyword>
<proteinExistence type="predicted"/>
<comment type="subcellular location">
    <subcellularLocation>
        <location evidence="1">Membrane</location>
        <topology evidence="1">Multi-pass membrane protein</topology>
    </subcellularLocation>
</comment>
<feature type="transmembrane region" description="Helical" evidence="5">
    <location>
        <begin position="159"/>
        <end position="175"/>
    </location>
</feature>
<reference evidence="7" key="1">
    <citation type="submission" date="2020-09" db="EMBL/GenBank/DDBJ databases">
        <title>Iningainema tapete sp. nov. (Scytonemataceae, Cyanobacteria) from greenhouses in central Florida (USA) produces two types of nodularin with biosynthetic potential for microcystin-LR and anabaenopeptins.</title>
        <authorList>
            <person name="Berthold D.E."/>
            <person name="Lefler F.W."/>
            <person name="Huang I.-S."/>
            <person name="Abdulla H."/>
            <person name="Zimba P.V."/>
            <person name="Laughinghouse H.D. IV."/>
        </authorList>
    </citation>
    <scope>NUCLEOTIDE SEQUENCE</scope>
    <source>
        <strain evidence="7">BLCCT55</strain>
    </source>
</reference>
<dbReference type="Proteomes" id="UP000629098">
    <property type="component" value="Unassembled WGS sequence"/>
</dbReference>
<evidence type="ECO:0000256" key="4">
    <source>
        <dbReference type="ARBA" id="ARBA00023136"/>
    </source>
</evidence>
<dbReference type="Pfam" id="PF04932">
    <property type="entry name" value="Wzy_C"/>
    <property type="match status" value="1"/>
</dbReference>
<feature type="transmembrane region" description="Helical" evidence="5">
    <location>
        <begin position="383"/>
        <end position="402"/>
    </location>
</feature>
<evidence type="ECO:0000256" key="5">
    <source>
        <dbReference type="SAM" id="Phobius"/>
    </source>
</evidence>
<feature type="transmembrane region" description="Helical" evidence="5">
    <location>
        <begin position="12"/>
        <end position="30"/>
    </location>
</feature>
<dbReference type="EMBL" id="JACXAE010000050">
    <property type="protein sequence ID" value="MBD2773262.1"/>
    <property type="molecule type" value="Genomic_DNA"/>
</dbReference>
<feature type="transmembrane region" description="Helical" evidence="5">
    <location>
        <begin position="88"/>
        <end position="105"/>
    </location>
</feature>